<sequence>MAAEARASLFKFARYSHLDHHNYLVFPTYHFYRSEASAKNMCTVSQKPMWRQNAKKPLFPDAVQPVGHMQLQASSHGRARRATERGDYQVEKENAVGMQDAARRQKIVERHELDAWKARKAEQLHQRKVTGNIDPGDGSDTDIPANPIPSNAFTTKAVIQPLKQALAHRDSNIPPIPSTRLDRSQFTDGSADTPLDDDDQEENVYGTGRRSGNRLGHPSVYMSRKRVHLLSPGRADDLSSEVRPSPVQGQFQEENDETGVQDAELDCSIDEHEDSMKQLMLHLEIMACDAHVRGELKSKARPLVETLYNFETGIRPSTIQRNRKRTEVLLDNYNYTYRHRSSDGRKGAFQHKIIQKLVNAMWFKDPDNEGIRYDMYFGEISHECLALMFTAIECCIEEWETGKKHRIDFTTQKYKEHYEDILQMLYNFEKEGGKEILGDIRRSLAENGRFHSGVDMRTEGRRGPMSGDAIAAAIQDYHEHGGLYEGSSEEEEEDVES</sequence>
<feature type="region of interest" description="Disordered" evidence="1">
    <location>
        <begin position="127"/>
        <end position="147"/>
    </location>
</feature>
<organism evidence="3 4">
    <name type="scientific">Heliocybe sulcata</name>
    <dbReference type="NCBI Taxonomy" id="5364"/>
    <lineage>
        <taxon>Eukaryota</taxon>
        <taxon>Fungi</taxon>
        <taxon>Dikarya</taxon>
        <taxon>Basidiomycota</taxon>
        <taxon>Agaricomycotina</taxon>
        <taxon>Agaricomycetes</taxon>
        <taxon>Gloeophyllales</taxon>
        <taxon>Gloeophyllaceae</taxon>
        <taxon>Heliocybe</taxon>
    </lineage>
</organism>
<dbReference type="STRING" id="5364.A0A5C3N7T3"/>
<feature type="region of interest" description="Disordered" evidence="1">
    <location>
        <begin position="234"/>
        <end position="260"/>
    </location>
</feature>
<name>A0A5C3N7T3_9AGAM</name>
<gene>
    <name evidence="3" type="ORF">OE88DRAFT_1733315</name>
</gene>
<proteinExistence type="predicted"/>
<evidence type="ECO:0000256" key="1">
    <source>
        <dbReference type="SAM" id="MobiDB-lite"/>
    </source>
</evidence>
<feature type="domain" description="DUF6532" evidence="2">
    <location>
        <begin position="275"/>
        <end position="427"/>
    </location>
</feature>
<accession>A0A5C3N7T3</accession>
<dbReference type="Pfam" id="PF20149">
    <property type="entry name" value="DUF6532"/>
    <property type="match status" value="1"/>
</dbReference>
<keyword evidence="4" id="KW-1185">Reference proteome</keyword>
<dbReference type="EMBL" id="ML213507">
    <property type="protein sequence ID" value="TFK53380.1"/>
    <property type="molecule type" value="Genomic_DNA"/>
</dbReference>
<dbReference type="OrthoDB" id="3268553at2759"/>
<evidence type="ECO:0000259" key="2">
    <source>
        <dbReference type="Pfam" id="PF20149"/>
    </source>
</evidence>
<evidence type="ECO:0000313" key="3">
    <source>
        <dbReference type="EMBL" id="TFK53380.1"/>
    </source>
</evidence>
<dbReference type="Proteomes" id="UP000305948">
    <property type="component" value="Unassembled WGS sequence"/>
</dbReference>
<protein>
    <recommendedName>
        <fullName evidence="2">DUF6532 domain-containing protein</fullName>
    </recommendedName>
</protein>
<dbReference type="AlphaFoldDB" id="A0A5C3N7T3"/>
<reference evidence="3 4" key="1">
    <citation type="journal article" date="2019" name="Nat. Ecol. Evol.">
        <title>Megaphylogeny resolves global patterns of mushroom evolution.</title>
        <authorList>
            <person name="Varga T."/>
            <person name="Krizsan K."/>
            <person name="Foldi C."/>
            <person name="Dima B."/>
            <person name="Sanchez-Garcia M."/>
            <person name="Sanchez-Ramirez S."/>
            <person name="Szollosi G.J."/>
            <person name="Szarkandi J.G."/>
            <person name="Papp V."/>
            <person name="Albert L."/>
            <person name="Andreopoulos W."/>
            <person name="Angelini C."/>
            <person name="Antonin V."/>
            <person name="Barry K.W."/>
            <person name="Bougher N.L."/>
            <person name="Buchanan P."/>
            <person name="Buyck B."/>
            <person name="Bense V."/>
            <person name="Catcheside P."/>
            <person name="Chovatia M."/>
            <person name="Cooper J."/>
            <person name="Damon W."/>
            <person name="Desjardin D."/>
            <person name="Finy P."/>
            <person name="Geml J."/>
            <person name="Haridas S."/>
            <person name="Hughes K."/>
            <person name="Justo A."/>
            <person name="Karasinski D."/>
            <person name="Kautmanova I."/>
            <person name="Kiss B."/>
            <person name="Kocsube S."/>
            <person name="Kotiranta H."/>
            <person name="LaButti K.M."/>
            <person name="Lechner B.E."/>
            <person name="Liimatainen K."/>
            <person name="Lipzen A."/>
            <person name="Lukacs Z."/>
            <person name="Mihaltcheva S."/>
            <person name="Morgado L.N."/>
            <person name="Niskanen T."/>
            <person name="Noordeloos M.E."/>
            <person name="Ohm R.A."/>
            <person name="Ortiz-Santana B."/>
            <person name="Ovrebo C."/>
            <person name="Racz N."/>
            <person name="Riley R."/>
            <person name="Savchenko A."/>
            <person name="Shiryaev A."/>
            <person name="Soop K."/>
            <person name="Spirin V."/>
            <person name="Szebenyi C."/>
            <person name="Tomsovsky M."/>
            <person name="Tulloss R.E."/>
            <person name="Uehling J."/>
            <person name="Grigoriev I.V."/>
            <person name="Vagvolgyi C."/>
            <person name="Papp T."/>
            <person name="Martin F.M."/>
            <person name="Miettinen O."/>
            <person name="Hibbett D.S."/>
            <person name="Nagy L.G."/>
        </authorList>
    </citation>
    <scope>NUCLEOTIDE SEQUENCE [LARGE SCALE GENOMIC DNA]</scope>
    <source>
        <strain evidence="3 4">OMC1185</strain>
    </source>
</reference>
<evidence type="ECO:0000313" key="4">
    <source>
        <dbReference type="Proteomes" id="UP000305948"/>
    </source>
</evidence>
<feature type="region of interest" description="Disordered" evidence="1">
    <location>
        <begin position="168"/>
        <end position="218"/>
    </location>
</feature>
<dbReference type="InterPro" id="IPR045341">
    <property type="entry name" value="DUF6532"/>
</dbReference>